<dbReference type="Proteomes" id="UP000239366">
    <property type="component" value="Unassembled WGS sequence"/>
</dbReference>
<evidence type="ECO:0000256" key="2">
    <source>
        <dbReference type="SAM" id="SignalP"/>
    </source>
</evidence>
<protein>
    <recommendedName>
        <fullName evidence="5">Lipoprotein</fullName>
    </recommendedName>
</protein>
<evidence type="ECO:0000313" key="4">
    <source>
        <dbReference type="Proteomes" id="UP000239366"/>
    </source>
</evidence>
<keyword evidence="2" id="KW-0732">Signal</keyword>
<organism evidence="3 4">
    <name type="scientific">Aureicoccus marinus</name>
    <dbReference type="NCBI Taxonomy" id="754435"/>
    <lineage>
        <taxon>Bacteria</taxon>
        <taxon>Pseudomonadati</taxon>
        <taxon>Bacteroidota</taxon>
        <taxon>Flavobacteriia</taxon>
        <taxon>Flavobacteriales</taxon>
        <taxon>Flavobacteriaceae</taxon>
        <taxon>Aureicoccus</taxon>
    </lineage>
</organism>
<feature type="compositionally biased region" description="Acidic residues" evidence="1">
    <location>
        <begin position="22"/>
        <end position="34"/>
    </location>
</feature>
<keyword evidence="4" id="KW-1185">Reference proteome</keyword>
<dbReference type="OrthoDB" id="9813840at2"/>
<evidence type="ECO:0000313" key="3">
    <source>
        <dbReference type="EMBL" id="PQJ15481.1"/>
    </source>
</evidence>
<comment type="caution">
    <text evidence="3">The sequence shown here is derived from an EMBL/GenBank/DDBJ whole genome shotgun (WGS) entry which is preliminary data.</text>
</comment>
<dbReference type="PROSITE" id="PS51257">
    <property type="entry name" value="PROKAR_LIPOPROTEIN"/>
    <property type="match status" value="1"/>
</dbReference>
<feature type="chain" id="PRO_5015405763" description="Lipoprotein" evidence="2">
    <location>
        <begin position="23"/>
        <end position="171"/>
    </location>
</feature>
<feature type="region of interest" description="Disordered" evidence="1">
    <location>
        <begin position="21"/>
        <end position="47"/>
    </location>
</feature>
<name>A0A2S7T7C6_9FLAO</name>
<dbReference type="EMBL" id="MQVX01000001">
    <property type="protein sequence ID" value="PQJ15481.1"/>
    <property type="molecule type" value="Genomic_DNA"/>
</dbReference>
<proteinExistence type="predicted"/>
<reference evidence="4" key="1">
    <citation type="submission" date="2016-11" db="EMBL/GenBank/DDBJ databases">
        <title>Trade-off between light-utilization and light-protection in marine flavobacteria.</title>
        <authorList>
            <person name="Kumagai Y."/>
            <person name="Yoshizawa S."/>
            <person name="Kogure K."/>
        </authorList>
    </citation>
    <scope>NUCLEOTIDE SEQUENCE [LARGE SCALE GENOMIC DNA]</scope>
    <source>
        <strain evidence="4">SG-18</strain>
    </source>
</reference>
<sequence length="171" mass="18467">MKKQLAFILFGTLLLVSCGSESMDDDGPNPDPDPDPSPTTGTLYTGPSITFQKAGFADPTQETNQDRITDAVWITRGDRQGIYNAVSENSYSKNSSPSGTEWAEGRLSSFQNLNYTDWETAVGGNPPGSVGKTYVVHLISEDIYLELEVLAWGQGSTSGGSFSYRRTTPAP</sequence>
<feature type="signal peptide" evidence="2">
    <location>
        <begin position="1"/>
        <end position="22"/>
    </location>
</feature>
<gene>
    <name evidence="3" type="ORF">BST99_06790</name>
</gene>
<accession>A0A2S7T7C6</accession>
<dbReference type="RefSeq" id="WP_105001133.1">
    <property type="nucleotide sequence ID" value="NZ_MQVX01000001.1"/>
</dbReference>
<dbReference type="AlphaFoldDB" id="A0A2S7T7C6"/>
<evidence type="ECO:0000256" key="1">
    <source>
        <dbReference type="SAM" id="MobiDB-lite"/>
    </source>
</evidence>
<evidence type="ECO:0008006" key="5">
    <source>
        <dbReference type="Google" id="ProtNLM"/>
    </source>
</evidence>